<organism evidence="1 2">
    <name type="scientific">Lentinula lateritia</name>
    <dbReference type="NCBI Taxonomy" id="40482"/>
    <lineage>
        <taxon>Eukaryota</taxon>
        <taxon>Fungi</taxon>
        <taxon>Dikarya</taxon>
        <taxon>Basidiomycota</taxon>
        <taxon>Agaricomycotina</taxon>
        <taxon>Agaricomycetes</taxon>
        <taxon>Agaricomycetidae</taxon>
        <taxon>Agaricales</taxon>
        <taxon>Marasmiineae</taxon>
        <taxon>Omphalotaceae</taxon>
        <taxon>Lentinula</taxon>
    </lineage>
</organism>
<dbReference type="EMBL" id="JANVFS010000006">
    <property type="protein sequence ID" value="KAJ4491543.1"/>
    <property type="molecule type" value="Genomic_DNA"/>
</dbReference>
<accession>A0A9W9AXM3</accession>
<reference evidence="1" key="1">
    <citation type="submission" date="2022-08" db="EMBL/GenBank/DDBJ databases">
        <authorList>
            <consortium name="DOE Joint Genome Institute"/>
            <person name="Min B."/>
            <person name="Riley R."/>
            <person name="Sierra-Patev S."/>
            <person name="Naranjo-Ortiz M."/>
            <person name="Looney B."/>
            <person name="Konkel Z."/>
            <person name="Slot J.C."/>
            <person name="Sakamoto Y."/>
            <person name="Steenwyk J.L."/>
            <person name="Rokas A."/>
            <person name="Carro J."/>
            <person name="Camarero S."/>
            <person name="Ferreira P."/>
            <person name="Molpeceres G."/>
            <person name="Ruiz-Duenas F.J."/>
            <person name="Serrano A."/>
            <person name="Henrissat B."/>
            <person name="Drula E."/>
            <person name="Hughes K.W."/>
            <person name="Mata J.L."/>
            <person name="Ishikawa N.K."/>
            <person name="Vargas-Isla R."/>
            <person name="Ushijima S."/>
            <person name="Smith C.A."/>
            <person name="Ahrendt S."/>
            <person name="Andreopoulos W."/>
            <person name="He G."/>
            <person name="Labutti K."/>
            <person name="Lipzen A."/>
            <person name="Ng V."/>
            <person name="Sandor L."/>
            <person name="Barry K."/>
            <person name="Martinez A.T."/>
            <person name="Xiao Y."/>
            <person name="Gibbons J.G."/>
            <person name="Terashima K."/>
            <person name="Hibbett D.S."/>
            <person name="Grigoriev I.V."/>
        </authorList>
    </citation>
    <scope>NUCLEOTIDE SEQUENCE</scope>
    <source>
        <strain evidence="1">Sp2 HRB7682 ss15</strain>
    </source>
</reference>
<protein>
    <submittedName>
        <fullName evidence="1">Uncharacterized protein</fullName>
    </submittedName>
</protein>
<dbReference type="AlphaFoldDB" id="A0A9W9AXM3"/>
<reference evidence="1" key="2">
    <citation type="journal article" date="2023" name="Proc. Natl. Acad. Sci. U.S.A.">
        <title>A global phylogenomic analysis of the shiitake genus Lentinula.</title>
        <authorList>
            <person name="Sierra-Patev S."/>
            <person name="Min B."/>
            <person name="Naranjo-Ortiz M."/>
            <person name="Looney B."/>
            <person name="Konkel Z."/>
            <person name="Slot J.C."/>
            <person name="Sakamoto Y."/>
            <person name="Steenwyk J.L."/>
            <person name="Rokas A."/>
            <person name="Carro J."/>
            <person name="Camarero S."/>
            <person name="Ferreira P."/>
            <person name="Molpeceres G."/>
            <person name="Ruiz-Duenas F.J."/>
            <person name="Serrano A."/>
            <person name="Henrissat B."/>
            <person name="Drula E."/>
            <person name="Hughes K.W."/>
            <person name="Mata J.L."/>
            <person name="Ishikawa N.K."/>
            <person name="Vargas-Isla R."/>
            <person name="Ushijima S."/>
            <person name="Smith C.A."/>
            <person name="Donoghue J."/>
            <person name="Ahrendt S."/>
            <person name="Andreopoulos W."/>
            <person name="He G."/>
            <person name="LaButti K."/>
            <person name="Lipzen A."/>
            <person name="Ng V."/>
            <person name="Riley R."/>
            <person name="Sandor L."/>
            <person name="Barry K."/>
            <person name="Martinez A.T."/>
            <person name="Xiao Y."/>
            <person name="Gibbons J.G."/>
            <person name="Terashima K."/>
            <person name="Grigoriev I.V."/>
            <person name="Hibbett D."/>
        </authorList>
    </citation>
    <scope>NUCLEOTIDE SEQUENCE</scope>
    <source>
        <strain evidence="1">Sp2 HRB7682 ss15</strain>
    </source>
</reference>
<evidence type="ECO:0000313" key="2">
    <source>
        <dbReference type="Proteomes" id="UP001150238"/>
    </source>
</evidence>
<sequence length="76" mass="8401">MPSFPFRTIPPTIIRGSGIGSSKYLAEAQVHRVGENYQDHNLVTIPYPASEDSDCIDSITNGDAELIKCKFNDPDF</sequence>
<proteinExistence type="predicted"/>
<comment type="caution">
    <text evidence="1">The sequence shown here is derived from an EMBL/GenBank/DDBJ whole genome shotgun (WGS) entry which is preliminary data.</text>
</comment>
<name>A0A9W9AXM3_9AGAR</name>
<gene>
    <name evidence="1" type="ORF">C8J55DRAFT_557115</name>
</gene>
<dbReference type="Proteomes" id="UP001150238">
    <property type="component" value="Unassembled WGS sequence"/>
</dbReference>
<evidence type="ECO:0000313" key="1">
    <source>
        <dbReference type="EMBL" id="KAJ4491543.1"/>
    </source>
</evidence>